<keyword evidence="5" id="KW-1185">Reference proteome</keyword>
<name>A0AA40LP41_CNENI</name>
<comment type="caution">
    <text evidence="4">The sequence shown here is derived from an EMBL/GenBank/DDBJ whole genome shotgun (WGS) entry which is preliminary data.</text>
</comment>
<organism evidence="4 5">
    <name type="scientific">Cnephaeus nilssonii</name>
    <name type="common">Northern bat</name>
    <name type="synonym">Eptesicus nilssonii</name>
    <dbReference type="NCBI Taxonomy" id="3371016"/>
    <lineage>
        <taxon>Eukaryota</taxon>
        <taxon>Metazoa</taxon>
        <taxon>Chordata</taxon>
        <taxon>Craniata</taxon>
        <taxon>Vertebrata</taxon>
        <taxon>Euteleostomi</taxon>
        <taxon>Mammalia</taxon>
        <taxon>Eutheria</taxon>
        <taxon>Laurasiatheria</taxon>
        <taxon>Chiroptera</taxon>
        <taxon>Yangochiroptera</taxon>
        <taxon>Vespertilionidae</taxon>
        <taxon>Cnephaeus</taxon>
    </lineage>
</organism>
<sequence>MLGLMSPGARAGDYKGQRQVLREAPGFVTDGAGNYSVNGNCEWLIEAPSPQHWILLDFLFLETECMYAYLFVYDGLLAVFGGRDLNSALGDLVLYNFSANTWEHWDLSPAPAARHSHVAVAWAGSLVLMGRELADGSLTSDVWAFSPLGRGHWEQLAPPASSSAGPPGLAGHAAALVDNIWLYVSGGRTQHDLFSSSLFRFCLDSTSGGYWEQVIPAGPDGLQGPRERAFHTASVLGNYMVVYGGNVHTHHQEEKCYDDGIFYHLGCHQWVSGAELAPPGTPEGQAAPPSGRYSHVAAVLGGSVLLVAGGYSGRPRGDLMADKVPPFVFQTPAPDYRLDYCSMCTDHSVCSPDPECSWCQGSAKLHCLLGPPQGLFWLPAAWAWRASWVTARPAWPSAALQLLRGPGAWAGACTMRAASPGLSRPTAEESRSQAPWAGGACTCLRHIPGGLRHPELPAWPAPPHLQQPPSASQPDKVSIVRSTTISLTPSPETDVSLVSRGFTHPLLPGGPAGPGAEDVAVCARAQRLHVLARMALALTQRTWRKWGAGWLSRRKRRGGYSAQDLLVSSHCLAGATSTRWRSGASSMAGRALGTASSPCCGTGLVCQVSVRSSSWNPTAPQPVPPTPPAGLPGRPGPRLVPDQLHRPPAPEGGSLMDSGARGSSLVLVPAPCPLCEEHGDGHACTQDPSCEWPQSTNRKGDAACSQRGRGQGALKSPEECPPLCSQRLPCDDCLANSSQCAWCQSTRTCFLFAAYLARYPYGAGMTACTQSPGAGAVTASRPATSVCRARSVAETVAATFTAIAQSGARLLRSTPGTLSYMLALDGFPFFLDTGVQSDRSLIAAFCGPRRGRPLTVQASLTARVALGGQRLLVLGLQRSSGLCPLWGWAGPTVAWLCALKTAMPTAGQGPVTRVWACASVLRASGPRLCHEAGRRTAGLETLTDSRLSADTASRFLHRLGHAMVEGPDATLWMFGGLGLPQGLLGNLFRYSVSEWRWTQMLAGAEDGGPGPSPCSSHAAVYVPAGRGAMYLRGGAHGWGHRPRLLRPQPHHPTVAAGEGPSDCGTSAVAGHTLTGLRSWWAVTLLKMPSSSSCSSTNWRLAPGYPELRVGPPPPRSLWSFCRVPPGHDALYVFGDLCFHVELVAPSPELCSLHRPDRTWSLRPFSGGKAPPPTFPRLALRGDTVVVRGNARTLMSSAAMCCSTRSTATLGCCLTSPARLLWGPDEESGAQAVAAVGAACTSQGALGSGPGPPAGLDHAP</sequence>
<evidence type="ECO:0000313" key="5">
    <source>
        <dbReference type="Proteomes" id="UP001177744"/>
    </source>
</evidence>
<dbReference type="Pfam" id="PF24681">
    <property type="entry name" value="Kelch_KLHDC2_KLHL20_DRC7"/>
    <property type="match status" value="1"/>
</dbReference>
<dbReference type="PANTHER" id="PTHR46093:SF18">
    <property type="entry name" value="FIBRONECTIN TYPE-III DOMAIN-CONTAINING PROTEIN"/>
    <property type="match status" value="1"/>
</dbReference>
<evidence type="ECO:0000256" key="2">
    <source>
        <dbReference type="ARBA" id="ARBA00022737"/>
    </source>
</evidence>
<feature type="region of interest" description="Disordered" evidence="3">
    <location>
        <begin position="614"/>
        <end position="660"/>
    </location>
</feature>
<keyword evidence="2" id="KW-0677">Repeat</keyword>
<feature type="compositionally biased region" description="Pro residues" evidence="3">
    <location>
        <begin position="619"/>
        <end position="630"/>
    </location>
</feature>
<dbReference type="EMBL" id="JAULJE010000009">
    <property type="protein sequence ID" value="KAK1338594.1"/>
    <property type="molecule type" value="Genomic_DNA"/>
</dbReference>
<evidence type="ECO:0000256" key="3">
    <source>
        <dbReference type="SAM" id="MobiDB-lite"/>
    </source>
</evidence>
<dbReference type="SUPFAM" id="SSF117281">
    <property type="entry name" value="Kelch motif"/>
    <property type="match status" value="2"/>
</dbReference>
<dbReference type="InterPro" id="IPR015915">
    <property type="entry name" value="Kelch-typ_b-propeller"/>
</dbReference>
<dbReference type="AlphaFoldDB" id="A0AA40LP41"/>
<dbReference type="Proteomes" id="UP001177744">
    <property type="component" value="Unassembled WGS sequence"/>
</dbReference>
<reference evidence="4" key="1">
    <citation type="submission" date="2023-06" db="EMBL/GenBank/DDBJ databases">
        <title>Reference genome for the Northern bat (Eptesicus nilssonii), a most northern bat species.</title>
        <authorList>
            <person name="Laine V.N."/>
            <person name="Pulliainen A.T."/>
            <person name="Lilley T.M."/>
        </authorList>
    </citation>
    <scope>NUCLEOTIDE SEQUENCE</scope>
    <source>
        <strain evidence="4">BLF_Eptnil</strain>
        <tissue evidence="4">Kidney</tissue>
    </source>
</reference>
<dbReference type="Gene3D" id="2.120.10.80">
    <property type="entry name" value="Kelch-type beta propeller"/>
    <property type="match status" value="3"/>
</dbReference>
<proteinExistence type="predicted"/>
<protein>
    <submittedName>
        <fullName evidence="4">Uncharacterized protein</fullName>
    </submittedName>
</protein>
<dbReference type="PANTHER" id="PTHR46093">
    <property type="entry name" value="ACYL-COA-BINDING DOMAIN-CONTAINING PROTEIN 5"/>
    <property type="match status" value="1"/>
</dbReference>
<accession>A0AA40LP41</accession>
<gene>
    <name evidence="4" type="ORF">QTO34_019248</name>
</gene>
<evidence type="ECO:0000313" key="4">
    <source>
        <dbReference type="EMBL" id="KAK1338594.1"/>
    </source>
</evidence>
<evidence type="ECO:0000256" key="1">
    <source>
        <dbReference type="ARBA" id="ARBA00022441"/>
    </source>
</evidence>
<keyword evidence="1" id="KW-0880">Kelch repeat</keyword>
<feature type="region of interest" description="Disordered" evidence="3">
    <location>
        <begin position="701"/>
        <end position="720"/>
    </location>
</feature>